<name>A0A0H4I4G1_9GAMM</name>
<evidence type="ECO:0000256" key="3">
    <source>
        <dbReference type="ARBA" id="ARBA00048267"/>
    </source>
</evidence>
<dbReference type="GO" id="GO:0005737">
    <property type="term" value="C:cytoplasm"/>
    <property type="evidence" value="ECO:0007669"/>
    <property type="project" value="InterPro"/>
</dbReference>
<accession>A0A0H4I4G1</accession>
<proteinExistence type="predicted"/>
<dbReference type="STRING" id="330734.ABA45_17275"/>
<dbReference type="SUPFAM" id="SSF52738">
    <property type="entry name" value="Methylesterase CheB, C-terminal domain"/>
    <property type="match status" value="1"/>
</dbReference>
<feature type="active site" evidence="4">
    <location>
        <position position="183"/>
    </location>
</feature>
<feature type="domain" description="CheB-type methylesterase" evidence="5">
    <location>
        <begin position="144"/>
        <end position="334"/>
    </location>
</feature>
<feature type="active site" evidence="4">
    <location>
        <position position="156"/>
    </location>
</feature>
<evidence type="ECO:0000256" key="2">
    <source>
        <dbReference type="ARBA" id="ARBA00039140"/>
    </source>
</evidence>
<dbReference type="GO" id="GO:0006935">
    <property type="term" value="P:chemotaxis"/>
    <property type="evidence" value="ECO:0007669"/>
    <property type="project" value="UniProtKB-UniRule"/>
</dbReference>
<gene>
    <name evidence="6" type="ORF">ABA45_17275</name>
</gene>
<dbReference type="PATRIC" id="fig|330734.3.peg.3627"/>
<keyword evidence="7" id="KW-1185">Reference proteome</keyword>
<dbReference type="GO" id="GO:0008984">
    <property type="term" value="F:protein-glutamate methylesterase activity"/>
    <property type="evidence" value="ECO:0007669"/>
    <property type="project" value="UniProtKB-EC"/>
</dbReference>
<keyword evidence="1 4" id="KW-0378">Hydrolase</keyword>
<dbReference type="Proteomes" id="UP000036406">
    <property type="component" value="Chromosome"/>
</dbReference>
<dbReference type="InterPro" id="IPR000673">
    <property type="entry name" value="Sig_transdc_resp-reg_Me-estase"/>
</dbReference>
<dbReference type="EC" id="3.1.1.61" evidence="2"/>
<dbReference type="EMBL" id="CP011494">
    <property type="protein sequence ID" value="AKO53971.1"/>
    <property type="molecule type" value="Genomic_DNA"/>
</dbReference>
<feature type="active site" evidence="4">
    <location>
        <position position="276"/>
    </location>
</feature>
<dbReference type="PROSITE" id="PS50122">
    <property type="entry name" value="CHEB"/>
    <property type="match status" value="1"/>
</dbReference>
<dbReference type="Pfam" id="PF01339">
    <property type="entry name" value="CheB_methylest"/>
    <property type="match status" value="1"/>
</dbReference>
<dbReference type="InterPro" id="IPR035909">
    <property type="entry name" value="CheB_C"/>
</dbReference>
<dbReference type="Gene3D" id="3.40.50.180">
    <property type="entry name" value="Methylesterase CheB, C-terminal domain"/>
    <property type="match status" value="1"/>
</dbReference>
<evidence type="ECO:0000313" key="7">
    <source>
        <dbReference type="Proteomes" id="UP000036406"/>
    </source>
</evidence>
<keyword evidence="4" id="KW-0145">Chemotaxis</keyword>
<organism evidence="6 7">
    <name type="scientific">Marinobacter psychrophilus</name>
    <dbReference type="NCBI Taxonomy" id="330734"/>
    <lineage>
        <taxon>Bacteria</taxon>
        <taxon>Pseudomonadati</taxon>
        <taxon>Pseudomonadota</taxon>
        <taxon>Gammaproteobacteria</taxon>
        <taxon>Pseudomonadales</taxon>
        <taxon>Marinobacteraceae</taxon>
        <taxon>Marinobacter</taxon>
    </lineage>
</organism>
<protein>
    <recommendedName>
        <fullName evidence="2">protein-glutamate methylesterase</fullName>
        <ecNumber evidence="2">3.1.1.61</ecNumber>
    </recommendedName>
</protein>
<evidence type="ECO:0000313" key="6">
    <source>
        <dbReference type="EMBL" id="AKO53971.1"/>
    </source>
</evidence>
<dbReference type="PANTHER" id="PTHR42872">
    <property type="entry name" value="PROTEIN-GLUTAMATE METHYLESTERASE/PROTEIN-GLUTAMINE GLUTAMINASE"/>
    <property type="match status" value="1"/>
</dbReference>
<dbReference type="GO" id="GO:0000156">
    <property type="term" value="F:phosphorelay response regulator activity"/>
    <property type="evidence" value="ECO:0007669"/>
    <property type="project" value="InterPro"/>
</dbReference>
<dbReference type="KEGG" id="mpq:ABA45_17275"/>
<evidence type="ECO:0000259" key="5">
    <source>
        <dbReference type="PROSITE" id="PS50122"/>
    </source>
</evidence>
<dbReference type="AlphaFoldDB" id="A0A0H4I4G1"/>
<comment type="catalytic activity">
    <reaction evidence="3">
        <text>[protein]-L-glutamate 5-O-methyl ester + H2O = L-glutamyl-[protein] + methanol + H(+)</text>
        <dbReference type="Rhea" id="RHEA:23236"/>
        <dbReference type="Rhea" id="RHEA-COMP:10208"/>
        <dbReference type="Rhea" id="RHEA-COMP:10311"/>
        <dbReference type="ChEBI" id="CHEBI:15377"/>
        <dbReference type="ChEBI" id="CHEBI:15378"/>
        <dbReference type="ChEBI" id="CHEBI:17790"/>
        <dbReference type="ChEBI" id="CHEBI:29973"/>
        <dbReference type="ChEBI" id="CHEBI:82795"/>
        <dbReference type="EC" id="3.1.1.61"/>
    </reaction>
</comment>
<evidence type="ECO:0000256" key="4">
    <source>
        <dbReference type="PROSITE-ProRule" id="PRU00050"/>
    </source>
</evidence>
<evidence type="ECO:0000256" key="1">
    <source>
        <dbReference type="ARBA" id="ARBA00022801"/>
    </source>
</evidence>
<sequence>MATGAGALTIGIVADTVTQRQRLSSSLKELGLVTCFCGSPAEFYASATLPLAACWLVQLEDEEEHPEDWDLALIDGDAPVLLGLDPAPAENDKENARWQRKLENKLERLLGPLSAPQSTNAEPVLNRISSSAPNSVPLLQPSEPIAARQIWVLAASLGGPEAVKSFLDQLPPDLPVGFVYAQHIDGQFTEVLTRVLGRHSQYRLKTAKPGDVIATGDVVMLPVDHEWQIDGSGALEELPGPWPGPYGPSIDQVLLNMSNYYHENCHAIIFSGMGSDGTVAAPMLRAYGSLIWAQDSQSCGQPSMPESVAATGCVSFRGTPQQLAQKLVTTLENTELQQSSQPSDYTGGNS</sequence>
<dbReference type="PANTHER" id="PTHR42872:SF6">
    <property type="entry name" value="PROTEIN-GLUTAMATE METHYLESTERASE_PROTEIN-GLUTAMINE GLUTAMINASE"/>
    <property type="match status" value="1"/>
</dbReference>
<reference evidence="6 7" key="1">
    <citation type="submission" date="2015-05" db="EMBL/GenBank/DDBJ databases">
        <title>Complete genome of Marinobacter psychrophilus strain 20041T isolated from sea-ice of the Canadian Basin.</title>
        <authorList>
            <person name="Song L."/>
            <person name="Ren L."/>
            <person name="Yu Y."/>
            <person name="Wang X."/>
        </authorList>
    </citation>
    <scope>NUCLEOTIDE SEQUENCE [LARGE SCALE GENOMIC DNA]</scope>
    <source>
        <strain evidence="6 7">20041</strain>
    </source>
</reference>